<dbReference type="PANTHER" id="PTHR21496:SF23">
    <property type="entry name" value="3-PHENYLPROPIONATE_CINNAMIC ACID DIOXYGENASE FERREDOXIN SUBUNIT"/>
    <property type="match status" value="1"/>
</dbReference>
<keyword evidence="4" id="KW-0411">Iron-sulfur</keyword>
<proteinExistence type="predicted"/>
<keyword evidence="3" id="KW-0408">Iron</keyword>
<feature type="domain" description="Rieske" evidence="5">
    <location>
        <begin position="1"/>
        <end position="93"/>
    </location>
</feature>
<dbReference type="EMBL" id="BSOS01000006">
    <property type="protein sequence ID" value="GLR65694.1"/>
    <property type="molecule type" value="Genomic_DNA"/>
</dbReference>
<evidence type="ECO:0000256" key="4">
    <source>
        <dbReference type="ARBA" id="ARBA00023014"/>
    </source>
</evidence>
<dbReference type="Pfam" id="PF00355">
    <property type="entry name" value="Rieske"/>
    <property type="match status" value="1"/>
</dbReference>
<dbReference type="PANTHER" id="PTHR21496">
    <property type="entry name" value="FERREDOXIN-RELATED"/>
    <property type="match status" value="1"/>
</dbReference>
<evidence type="ECO:0000256" key="3">
    <source>
        <dbReference type="ARBA" id="ARBA00023004"/>
    </source>
</evidence>
<evidence type="ECO:0000259" key="5">
    <source>
        <dbReference type="PROSITE" id="PS51296"/>
    </source>
</evidence>
<evidence type="ECO:0000313" key="7">
    <source>
        <dbReference type="Proteomes" id="UP001156641"/>
    </source>
</evidence>
<dbReference type="PROSITE" id="PS51296">
    <property type="entry name" value="RIESKE"/>
    <property type="match status" value="1"/>
</dbReference>
<keyword evidence="2" id="KW-0479">Metal-binding</keyword>
<accession>A0ABQ5ZZR4</accession>
<dbReference type="InterPro" id="IPR017941">
    <property type="entry name" value="Rieske_2Fe-2S"/>
</dbReference>
<reference evidence="7" key="1">
    <citation type="journal article" date="2019" name="Int. J. Syst. Evol. Microbiol.">
        <title>The Global Catalogue of Microorganisms (GCM) 10K type strain sequencing project: providing services to taxonomists for standard genome sequencing and annotation.</title>
        <authorList>
            <consortium name="The Broad Institute Genomics Platform"/>
            <consortium name="The Broad Institute Genome Sequencing Center for Infectious Disease"/>
            <person name="Wu L."/>
            <person name="Ma J."/>
        </authorList>
    </citation>
    <scope>NUCLEOTIDE SEQUENCE [LARGE SCALE GENOMIC DNA]</scope>
    <source>
        <strain evidence="7">NBRC 112502</strain>
    </source>
</reference>
<keyword evidence="1" id="KW-0001">2Fe-2S</keyword>
<dbReference type="Proteomes" id="UP001156641">
    <property type="component" value="Unassembled WGS sequence"/>
</dbReference>
<evidence type="ECO:0000256" key="1">
    <source>
        <dbReference type="ARBA" id="ARBA00022714"/>
    </source>
</evidence>
<dbReference type="InterPro" id="IPR036922">
    <property type="entry name" value="Rieske_2Fe-2S_sf"/>
</dbReference>
<evidence type="ECO:0000313" key="6">
    <source>
        <dbReference type="EMBL" id="GLR65694.1"/>
    </source>
</evidence>
<name>A0ABQ5ZZR4_9PROT</name>
<dbReference type="SUPFAM" id="SSF50022">
    <property type="entry name" value="ISP domain"/>
    <property type="match status" value="1"/>
</dbReference>
<keyword evidence="7" id="KW-1185">Reference proteome</keyword>
<gene>
    <name evidence="6" type="ORF">GCM10010909_03720</name>
</gene>
<dbReference type="Gene3D" id="2.102.10.10">
    <property type="entry name" value="Rieske [2Fe-2S] iron-sulphur domain"/>
    <property type="match status" value="1"/>
</dbReference>
<evidence type="ECO:0000256" key="2">
    <source>
        <dbReference type="ARBA" id="ARBA00022723"/>
    </source>
</evidence>
<organism evidence="6 7">
    <name type="scientific">Acidocella aquatica</name>
    <dbReference type="NCBI Taxonomy" id="1922313"/>
    <lineage>
        <taxon>Bacteria</taxon>
        <taxon>Pseudomonadati</taxon>
        <taxon>Pseudomonadota</taxon>
        <taxon>Alphaproteobacteria</taxon>
        <taxon>Acetobacterales</taxon>
        <taxon>Acidocellaceae</taxon>
        <taxon>Acidocella</taxon>
    </lineage>
</organism>
<dbReference type="CDD" id="cd03528">
    <property type="entry name" value="Rieske_RO_ferredoxin"/>
    <property type="match status" value="1"/>
</dbReference>
<protein>
    <submittedName>
        <fullName evidence="6">Ferredoxin</fullName>
    </submittedName>
</protein>
<comment type="caution">
    <text evidence="6">The sequence shown here is derived from an EMBL/GenBank/DDBJ whole genome shotgun (WGS) entry which is preliminary data.</text>
</comment>
<sequence>MSDLEEGEIFHAEVAGSGNFAIYLVEGKVYASDNICTHGAATLSEDGYVEKFNVICSWHDGAFDIRTGEPAALPCMVALKTYPVEVKNDEVFLTI</sequence>